<keyword evidence="1" id="KW-0812">Transmembrane</keyword>
<sequence>MEEFLRIVAAGGTPILGLVGYALWKLHLKLVGFDKRLVRIETLLDNHLKHLQEREESR</sequence>
<keyword evidence="1" id="KW-1133">Transmembrane helix</keyword>
<comment type="caution">
    <text evidence="2">The sequence shown here is derived from an EMBL/GenBank/DDBJ whole genome shotgun (WGS) entry which is preliminary data.</text>
</comment>
<feature type="transmembrane region" description="Helical" evidence="1">
    <location>
        <begin position="6"/>
        <end position="26"/>
    </location>
</feature>
<accession>A0A0F9DVS5</accession>
<evidence type="ECO:0000256" key="1">
    <source>
        <dbReference type="SAM" id="Phobius"/>
    </source>
</evidence>
<organism evidence="2">
    <name type="scientific">marine sediment metagenome</name>
    <dbReference type="NCBI Taxonomy" id="412755"/>
    <lineage>
        <taxon>unclassified sequences</taxon>
        <taxon>metagenomes</taxon>
        <taxon>ecological metagenomes</taxon>
    </lineage>
</organism>
<keyword evidence="1" id="KW-0472">Membrane</keyword>
<dbReference type="AlphaFoldDB" id="A0A0F9DVS5"/>
<gene>
    <name evidence="2" type="ORF">LCGC14_2149580</name>
</gene>
<dbReference type="EMBL" id="LAZR01027356">
    <property type="protein sequence ID" value="KKL65978.1"/>
    <property type="molecule type" value="Genomic_DNA"/>
</dbReference>
<name>A0A0F9DVS5_9ZZZZ</name>
<evidence type="ECO:0008006" key="3">
    <source>
        <dbReference type="Google" id="ProtNLM"/>
    </source>
</evidence>
<proteinExistence type="predicted"/>
<protein>
    <recommendedName>
        <fullName evidence="3">YvrJ family protein</fullName>
    </recommendedName>
</protein>
<evidence type="ECO:0000313" key="2">
    <source>
        <dbReference type="EMBL" id="KKL65978.1"/>
    </source>
</evidence>
<reference evidence="2" key="1">
    <citation type="journal article" date="2015" name="Nature">
        <title>Complex archaea that bridge the gap between prokaryotes and eukaryotes.</title>
        <authorList>
            <person name="Spang A."/>
            <person name="Saw J.H."/>
            <person name="Jorgensen S.L."/>
            <person name="Zaremba-Niedzwiedzka K."/>
            <person name="Martijn J."/>
            <person name="Lind A.E."/>
            <person name="van Eijk R."/>
            <person name="Schleper C."/>
            <person name="Guy L."/>
            <person name="Ettema T.J."/>
        </authorList>
    </citation>
    <scope>NUCLEOTIDE SEQUENCE</scope>
</reference>